<name>A0A444J139_9BACT</name>
<accession>A0A444J139</accession>
<dbReference type="AlphaFoldDB" id="A0A444J139"/>
<evidence type="ECO:0000313" key="3">
    <source>
        <dbReference type="Proteomes" id="UP000287853"/>
    </source>
</evidence>
<dbReference type="EMBL" id="MTKO01000049">
    <property type="protein sequence ID" value="RWX46834.1"/>
    <property type="molecule type" value="Genomic_DNA"/>
</dbReference>
<proteinExistence type="predicted"/>
<keyword evidence="3" id="KW-1185">Reference proteome</keyword>
<protein>
    <submittedName>
        <fullName evidence="2">Uncharacterized protein</fullName>
    </submittedName>
</protein>
<feature type="region of interest" description="Disordered" evidence="1">
    <location>
        <begin position="73"/>
        <end position="98"/>
    </location>
</feature>
<comment type="caution">
    <text evidence="2">The sequence shown here is derived from an EMBL/GenBank/DDBJ whole genome shotgun (WGS) entry which is preliminary data.</text>
</comment>
<evidence type="ECO:0000313" key="2">
    <source>
        <dbReference type="EMBL" id="RWX46834.1"/>
    </source>
</evidence>
<dbReference type="Proteomes" id="UP000287853">
    <property type="component" value="Unassembled WGS sequence"/>
</dbReference>
<reference evidence="2 3" key="1">
    <citation type="submission" date="2017-01" db="EMBL/GenBank/DDBJ databases">
        <title>The cable genome- insights into the physiology and evolution of filamentous bacteria capable of sulfide oxidation via long distance electron transfer.</title>
        <authorList>
            <person name="Schreiber L."/>
            <person name="Bjerg J.T."/>
            <person name="Boggild A."/>
            <person name="Van De Vossenberg J."/>
            <person name="Meysman F."/>
            <person name="Nielsen L.P."/>
            <person name="Schramm A."/>
            <person name="Kjeldsen K.U."/>
        </authorList>
    </citation>
    <scope>NUCLEOTIDE SEQUENCE [LARGE SCALE GENOMIC DNA]</scope>
    <source>
        <strain evidence="2">MCF</strain>
    </source>
</reference>
<gene>
    <name evidence="2" type="ORF">H206_03579</name>
</gene>
<organism evidence="2 3">
    <name type="scientific">Candidatus Electrothrix aarhusensis</name>
    <dbReference type="NCBI Taxonomy" id="1859131"/>
    <lineage>
        <taxon>Bacteria</taxon>
        <taxon>Pseudomonadati</taxon>
        <taxon>Thermodesulfobacteriota</taxon>
        <taxon>Desulfobulbia</taxon>
        <taxon>Desulfobulbales</taxon>
        <taxon>Desulfobulbaceae</taxon>
        <taxon>Candidatus Electrothrix</taxon>
    </lineage>
</organism>
<evidence type="ECO:0000256" key="1">
    <source>
        <dbReference type="SAM" id="MobiDB-lite"/>
    </source>
</evidence>
<sequence length="257" mass="28235">MISNCPHCQGALKFNAAQSAKIEQALKALKPGKRLPLKCPHCKKPMQLDAAGEVGGAAGAAPKKTPEKILEKAAEKKAAAPADTEDDTVKPPPPPPLDFLDEKQGGIMEDQHVRDVPTALVLHADDGIRHQLGAAMEALGYQVVTLTSAQEAIDQVASISFATIVFHADFEGVPLNESIFHNYMREMYMSRRRMIFYILMGPQFTTLYDIQALANSANLVVSDKDFKNFQLVLHKAIPYYEQLFGPLLEELSNYGKT</sequence>